<keyword evidence="2" id="KW-0732">Signal</keyword>
<dbReference type="AlphaFoldDB" id="T1KUH4"/>
<evidence type="ECO:0000313" key="4">
    <source>
        <dbReference type="Proteomes" id="UP000015104"/>
    </source>
</evidence>
<accession>T1KUH4</accession>
<feature type="region of interest" description="Disordered" evidence="1">
    <location>
        <begin position="39"/>
        <end position="66"/>
    </location>
</feature>
<dbReference type="OrthoDB" id="10564083at2759"/>
<dbReference type="EnsemblMetazoa" id="tetur21g03410.1">
    <property type="protein sequence ID" value="tetur21g03410.1"/>
    <property type="gene ID" value="tetur21g03410"/>
</dbReference>
<sequence length="160" mass="18133">MRCNSLIVIYFFLGLQLISPLTVQGLPLPNYDLIDPVSSSSSSSSSGVTQMPPEPEPDNFGFAEESTSLPIKRSGKIGSPVMMVNRHHPLRFLIGQMIQSPETLDGPYQRGRRYRDHDKSFIRFGRAAVQKALALWSRESRKRPEQNNDTYFLRFGRSSQ</sequence>
<reference evidence="3" key="2">
    <citation type="submission" date="2015-06" db="UniProtKB">
        <authorList>
            <consortium name="EnsemblMetazoa"/>
        </authorList>
    </citation>
    <scope>IDENTIFICATION</scope>
</reference>
<dbReference type="Proteomes" id="UP000015104">
    <property type="component" value="Unassembled WGS sequence"/>
</dbReference>
<protein>
    <recommendedName>
        <fullName evidence="5">Corticotropin-releasing factor domain-containing protein</fullName>
    </recommendedName>
</protein>
<gene>
    <name evidence="3" type="primary">107367206</name>
</gene>
<evidence type="ECO:0000256" key="1">
    <source>
        <dbReference type="SAM" id="MobiDB-lite"/>
    </source>
</evidence>
<organism evidence="3 4">
    <name type="scientific">Tetranychus urticae</name>
    <name type="common">Two-spotted spider mite</name>
    <dbReference type="NCBI Taxonomy" id="32264"/>
    <lineage>
        <taxon>Eukaryota</taxon>
        <taxon>Metazoa</taxon>
        <taxon>Ecdysozoa</taxon>
        <taxon>Arthropoda</taxon>
        <taxon>Chelicerata</taxon>
        <taxon>Arachnida</taxon>
        <taxon>Acari</taxon>
        <taxon>Acariformes</taxon>
        <taxon>Trombidiformes</taxon>
        <taxon>Prostigmata</taxon>
        <taxon>Eleutherengona</taxon>
        <taxon>Raphignathae</taxon>
        <taxon>Tetranychoidea</taxon>
        <taxon>Tetranychidae</taxon>
        <taxon>Tetranychus</taxon>
    </lineage>
</organism>
<feature type="chain" id="PRO_5004591862" description="Corticotropin-releasing factor domain-containing protein" evidence="2">
    <location>
        <begin position="26"/>
        <end position="160"/>
    </location>
</feature>
<dbReference type="KEGG" id="tut:107367206"/>
<dbReference type="EMBL" id="CAEY01000548">
    <property type="status" value="NOT_ANNOTATED_CDS"/>
    <property type="molecule type" value="Genomic_DNA"/>
</dbReference>
<proteinExistence type="predicted"/>
<evidence type="ECO:0000256" key="2">
    <source>
        <dbReference type="SAM" id="SignalP"/>
    </source>
</evidence>
<dbReference type="HOGENOM" id="CLU_1654399_0_0_1"/>
<feature type="signal peptide" evidence="2">
    <location>
        <begin position="1"/>
        <end position="25"/>
    </location>
</feature>
<reference evidence="4" key="1">
    <citation type="submission" date="2011-08" db="EMBL/GenBank/DDBJ databases">
        <authorList>
            <person name="Rombauts S."/>
        </authorList>
    </citation>
    <scope>NUCLEOTIDE SEQUENCE</scope>
    <source>
        <strain evidence="4">London</strain>
    </source>
</reference>
<dbReference type="OMA" id="RTIALWP"/>
<evidence type="ECO:0008006" key="5">
    <source>
        <dbReference type="Google" id="ProtNLM"/>
    </source>
</evidence>
<dbReference type="EMBL" id="CAEY01000547">
    <property type="status" value="NOT_ANNOTATED_CDS"/>
    <property type="molecule type" value="Genomic_DNA"/>
</dbReference>
<name>T1KUH4_TETUR</name>
<keyword evidence="4" id="KW-1185">Reference proteome</keyword>
<evidence type="ECO:0000313" key="3">
    <source>
        <dbReference type="EnsemblMetazoa" id="tetur21g03410.1"/>
    </source>
</evidence>